<protein>
    <submittedName>
        <fullName evidence="3">Putative peptidoglycan binding protein</fullName>
    </submittedName>
</protein>
<sequence length="929" mass="97555">MTVKGISSMPSGTLPPALQPKPPAPAPKPAPAPTPKPAPTPTPKPAPAPVPKPAPAATPKPAPSGTLPPALQPKPPSPTPVPAPGTTPAPLQPKPSPTPTPKPAPTPTPKPAPTPVPVPTPKPAPVPTPSAPSGTLPPALQPKPPAPTPVPTPGTTPVPMQPKPSPTPTPAPVPSPVPKPAPTPVPAPTPIPAPMPTTSAPSGTLPPALQPKPPAPTPVPTPGTTPVPMQPKPSPTPTPAPVPSPVPKPAPTPVPAPTPIPAPTPTTSAPSGTLPPALQPKPPTPTPVPTPVPTPGTTPVPMQPKPSPTPTPAPVPSPVPKPAPTPVPAPTPIPAPMIIAVPGTIPQALQTKSPGQNTIDIRVSDNNVTRNTPKEVAISQGQQAYQSYLHKQNQAPTPTQQVVNVLNNLSSLSPSERKDTQRVLEATMRYQASQTALTSMQEATKKAEAALTETNKKIDFGDESNSVRAVQEKLKDLGYTVSTDGKFGAQTQTAVTQFQKDYGLKADGVVGNQTLNVLQAALSAQGQSAETQQRIIDIAKQAKAGDIPGPAQVLTKTDEKKFSEERDRLLAQAKRSNESNGKASNASHEVYGPMPLYGTPTAPETAPAINPLYKAWNSLVEIGQDLTAAAEDRAAHRLDSLGAFGDYLSAGIVSGNYKAAEERAAKWNQSSYDFFNWALVGLPDTVKGALNPEDPLSKEHLMNSLGLAGIAAGGAALANSAVSGGTRGAVTGANAANKVDDVIERAGKNKVITDPFEMKKHIIVPEDGFQAFLERKYIDIRKEGIEDIPTVAKNTGLTEELVLKMKKHLFLDTKQLSVDGKPYEELYFQADPDIAYAWQKAQKGELTEKEKEWFRNLANHEIKEKEYMDGGMPLRDQSTWNQNTKRFDPDSSKNAHDKANVTDPNPTDPFPGYDSGSDYIKHIDNDIDY</sequence>
<comment type="caution">
    <text evidence="3">The sequence shown here is derived from an EMBL/GenBank/DDBJ whole genome shotgun (WGS) entry which is preliminary data.</text>
</comment>
<feature type="compositionally biased region" description="Low complexity" evidence="1">
    <location>
        <begin position="265"/>
        <end position="276"/>
    </location>
</feature>
<dbReference type="InterPro" id="IPR036365">
    <property type="entry name" value="PGBD-like_sf"/>
</dbReference>
<feature type="compositionally biased region" description="Pro residues" evidence="1">
    <location>
        <begin position="17"/>
        <end position="62"/>
    </location>
</feature>
<dbReference type="InterPro" id="IPR002477">
    <property type="entry name" value="Peptidoglycan-bd-like"/>
</dbReference>
<feature type="region of interest" description="Disordered" evidence="1">
    <location>
        <begin position="1"/>
        <end position="330"/>
    </location>
</feature>
<feature type="compositionally biased region" description="Pro residues" evidence="1">
    <location>
        <begin position="70"/>
        <end position="130"/>
    </location>
</feature>
<feature type="compositionally biased region" description="Pro residues" evidence="1">
    <location>
        <begin position="277"/>
        <end position="330"/>
    </location>
</feature>
<dbReference type="InterPro" id="IPR052881">
    <property type="entry name" value="Keratinocyte_PR"/>
</dbReference>
<feature type="compositionally biased region" description="Pro residues" evidence="1">
    <location>
        <begin position="208"/>
        <end position="264"/>
    </location>
</feature>
<keyword evidence="4" id="KW-1185">Reference proteome</keyword>
<feature type="compositionally biased region" description="Basic and acidic residues" evidence="1">
    <location>
        <begin position="885"/>
        <end position="900"/>
    </location>
</feature>
<dbReference type="Pfam" id="PF01471">
    <property type="entry name" value="PG_binding_1"/>
    <property type="match status" value="1"/>
</dbReference>
<dbReference type="PRINTS" id="PR01217">
    <property type="entry name" value="PRICHEXTENSN"/>
</dbReference>
<reference evidence="3 4" key="1">
    <citation type="submission" date="2018-07" db="EMBL/GenBank/DDBJ databases">
        <title>Genomic Encyclopedia of Type Strains, Phase III (KMG-III): the genomes of soil and plant-associated and newly described type strains.</title>
        <authorList>
            <person name="Whitman W."/>
        </authorList>
    </citation>
    <scope>NUCLEOTIDE SEQUENCE [LARGE SCALE GENOMIC DNA]</scope>
    <source>
        <strain evidence="3 4">CECT 7287</strain>
    </source>
</reference>
<dbReference type="PANTHER" id="PTHR48138:SF2">
    <property type="entry name" value="KERATINOCYTE PROLINE-RICH PROTEIN"/>
    <property type="match status" value="1"/>
</dbReference>
<feature type="compositionally biased region" description="Low complexity" evidence="1">
    <location>
        <begin position="196"/>
        <end position="207"/>
    </location>
</feature>
<gene>
    <name evidence="3" type="ORF">DFP98_12822</name>
</gene>
<evidence type="ECO:0000313" key="3">
    <source>
        <dbReference type="EMBL" id="RED61914.1"/>
    </source>
</evidence>
<feature type="compositionally biased region" description="Pro residues" evidence="1">
    <location>
        <begin position="139"/>
        <end position="195"/>
    </location>
</feature>
<dbReference type="AlphaFoldDB" id="A0A3D9IJE4"/>
<dbReference type="PANTHER" id="PTHR48138">
    <property type="entry name" value="KERATINOCYTE PROLINE-RICH PROTEIN-RELATED"/>
    <property type="match status" value="1"/>
</dbReference>
<dbReference type="EMBL" id="QRDZ01000028">
    <property type="protein sequence ID" value="RED61914.1"/>
    <property type="molecule type" value="Genomic_DNA"/>
</dbReference>
<name>A0A3D9IJE4_9BACL</name>
<dbReference type="SUPFAM" id="SSF47090">
    <property type="entry name" value="PGBD-like"/>
    <property type="match status" value="1"/>
</dbReference>
<feature type="region of interest" description="Disordered" evidence="1">
    <location>
        <begin position="869"/>
        <end position="919"/>
    </location>
</feature>
<dbReference type="Gene3D" id="1.10.101.10">
    <property type="entry name" value="PGBD-like superfamily/PGBD"/>
    <property type="match status" value="1"/>
</dbReference>
<dbReference type="InterPro" id="IPR036366">
    <property type="entry name" value="PGBDSf"/>
</dbReference>
<accession>A0A3D9IJE4</accession>
<evidence type="ECO:0000256" key="1">
    <source>
        <dbReference type="SAM" id="MobiDB-lite"/>
    </source>
</evidence>
<evidence type="ECO:0000259" key="2">
    <source>
        <dbReference type="Pfam" id="PF01471"/>
    </source>
</evidence>
<dbReference type="Proteomes" id="UP000256977">
    <property type="component" value="Unassembled WGS sequence"/>
</dbReference>
<proteinExistence type="predicted"/>
<organism evidence="3 4">
    <name type="scientific">Cohnella phaseoli</name>
    <dbReference type="NCBI Taxonomy" id="456490"/>
    <lineage>
        <taxon>Bacteria</taxon>
        <taxon>Bacillati</taxon>
        <taxon>Bacillota</taxon>
        <taxon>Bacilli</taxon>
        <taxon>Bacillales</taxon>
        <taxon>Paenibacillaceae</taxon>
        <taxon>Cohnella</taxon>
    </lineage>
</organism>
<evidence type="ECO:0000313" key="4">
    <source>
        <dbReference type="Proteomes" id="UP000256977"/>
    </source>
</evidence>
<feature type="domain" description="Peptidoglycan binding-like" evidence="2">
    <location>
        <begin position="464"/>
        <end position="518"/>
    </location>
</feature>